<evidence type="ECO:0000313" key="3">
    <source>
        <dbReference type="EMBL" id="CAB3386825.1"/>
    </source>
</evidence>
<feature type="transmembrane region" description="Helical" evidence="2">
    <location>
        <begin position="6"/>
        <end position="35"/>
    </location>
</feature>
<name>A0A8S1E2Y0_9INSE</name>
<feature type="transmembrane region" description="Helical" evidence="2">
    <location>
        <begin position="108"/>
        <end position="133"/>
    </location>
</feature>
<comment type="caution">
    <text evidence="3">The sequence shown here is derived from an EMBL/GenBank/DDBJ whole genome shotgun (WGS) entry which is preliminary data.</text>
</comment>
<accession>A0A8S1E2Y0</accession>
<evidence type="ECO:0000256" key="2">
    <source>
        <dbReference type="SAM" id="Phobius"/>
    </source>
</evidence>
<organism evidence="3 4">
    <name type="scientific">Cloeon dipterum</name>
    <dbReference type="NCBI Taxonomy" id="197152"/>
    <lineage>
        <taxon>Eukaryota</taxon>
        <taxon>Metazoa</taxon>
        <taxon>Ecdysozoa</taxon>
        <taxon>Arthropoda</taxon>
        <taxon>Hexapoda</taxon>
        <taxon>Insecta</taxon>
        <taxon>Pterygota</taxon>
        <taxon>Palaeoptera</taxon>
        <taxon>Ephemeroptera</taxon>
        <taxon>Pisciforma</taxon>
        <taxon>Baetidae</taxon>
        <taxon>Cloeon</taxon>
    </lineage>
</organism>
<sequence>MMFSDALLNILWIACNILFAPIIALVVLTILLIFYGLITDGSTKEDVNNERNIRRERKRFWRAMTIENRLLSGKDSDTDSTLTQDGSDSTEEDEDTNRKEDINLPLSCVCLSVAFFVYGVFCFILLLMAIALMSTYNYWFPYTSINNF</sequence>
<protein>
    <submittedName>
        <fullName evidence="3">Uncharacterized protein</fullName>
    </submittedName>
</protein>
<keyword evidence="2" id="KW-1133">Transmembrane helix</keyword>
<dbReference type="AlphaFoldDB" id="A0A8S1E2Y0"/>
<feature type="region of interest" description="Disordered" evidence="1">
    <location>
        <begin position="72"/>
        <end position="96"/>
    </location>
</feature>
<proteinExistence type="predicted"/>
<reference evidence="3 4" key="1">
    <citation type="submission" date="2020-04" db="EMBL/GenBank/DDBJ databases">
        <authorList>
            <person name="Alioto T."/>
            <person name="Alioto T."/>
            <person name="Gomez Garrido J."/>
        </authorList>
    </citation>
    <scope>NUCLEOTIDE SEQUENCE [LARGE SCALE GENOMIC DNA]</scope>
</reference>
<keyword evidence="4" id="KW-1185">Reference proteome</keyword>
<evidence type="ECO:0000313" key="4">
    <source>
        <dbReference type="Proteomes" id="UP000494165"/>
    </source>
</evidence>
<evidence type="ECO:0000256" key="1">
    <source>
        <dbReference type="SAM" id="MobiDB-lite"/>
    </source>
</evidence>
<gene>
    <name evidence="3" type="ORF">CLODIP_2_CD03505</name>
</gene>
<dbReference type="Proteomes" id="UP000494165">
    <property type="component" value="Unassembled WGS sequence"/>
</dbReference>
<keyword evidence="2" id="KW-0812">Transmembrane</keyword>
<dbReference type="EMBL" id="CADEPI010000514">
    <property type="protein sequence ID" value="CAB3386825.1"/>
    <property type="molecule type" value="Genomic_DNA"/>
</dbReference>
<keyword evidence="2" id="KW-0472">Membrane</keyword>